<keyword evidence="1" id="KW-0255">Endonuclease</keyword>
<keyword evidence="1" id="KW-0378">Hydrolase</keyword>
<evidence type="ECO:0000313" key="1">
    <source>
        <dbReference type="EMBL" id="MDX8046063.1"/>
    </source>
</evidence>
<reference evidence="1" key="1">
    <citation type="submission" date="2023-11" db="EMBL/GenBank/DDBJ databases">
        <title>Gracilibacillus pellucida a moderately halophilic bacterium isolated from saline soil in Xinjiang province.</title>
        <authorList>
            <person name="Zhang Z."/>
            <person name="Tan F."/>
            <person name="Wang Y."/>
            <person name="Xia M."/>
        </authorList>
    </citation>
    <scope>NUCLEOTIDE SEQUENCE</scope>
    <source>
        <strain evidence="1">S3-1-1</strain>
    </source>
</reference>
<protein>
    <submittedName>
        <fullName evidence="1">Endonuclease Q family protein</fullName>
    </submittedName>
</protein>
<accession>A0ACC6M520</accession>
<keyword evidence="1" id="KW-0540">Nuclease</keyword>
<organism evidence="1 2">
    <name type="scientific">Gracilibacillus pellucidus</name>
    <dbReference type="NCBI Taxonomy" id="3095368"/>
    <lineage>
        <taxon>Bacteria</taxon>
        <taxon>Bacillati</taxon>
        <taxon>Bacillota</taxon>
        <taxon>Bacilli</taxon>
        <taxon>Bacillales</taxon>
        <taxon>Bacillaceae</taxon>
        <taxon>Gracilibacillus</taxon>
    </lineage>
</organism>
<name>A0ACC6M520_9BACI</name>
<dbReference type="Proteomes" id="UP001277972">
    <property type="component" value="Unassembled WGS sequence"/>
</dbReference>
<comment type="caution">
    <text evidence="1">The sequence shown here is derived from an EMBL/GenBank/DDBJ whole genome shotgun (WGS) entry which is preliminary data.</text>
</comment>
<keyword evidence="2" id="KW-1185">Reference proteome</keyword>
<gene>
    <name evidence="1" type="ORF">SH601_08685</name>
</gene>
<dbReference type="EMBL" id="JAWZSR010000004">
    <property type="protein sequence ID" value="MDX8046063.1"/>
    <property type="molecule type" value="Genomic_DNA"/>
</dbReference>
<evidence type="ECO:0000313" key="2">
    <source>
        <dbReference type="Proteomes" id="UP001277972"/>
    </source>
</evidence>
<sequence>MLKNYFADLHIHIGRNIKNKPVKITASKDLTLTKIMKEASERKGIDIVGIIDCHAPTVCKELEKALEEGIAYELDDGGIQFNQTTLILGSEIEIYDKHCKGPIHVLCYFPYLQNMKEFSKWLTSRMKNVELSSQRYYGEAVDLQAKTAELEGLFIPAHVFTPFKSLYGKGVSRSLTEVLNRNLIDAVELGLSSDTEMADQIDELRSFTYLTNSDAHSLAKIAREYQQVLLQSPSFLELKKALKNEQGRKIVANYGMNPKLGKYYRTVCASCLSPYSGEQCDQCGSVKFIKGVSERIGELASESNRKLDRPAYTYQVPLEFLPKLGPKTLDKLLDHFGTEMNVIHRVPLDELEKVVGAKLANMIIQMREGSLLLNEGGGGRYGTIKD</sequence>
<proteinExistence type="predicted"/>